<dbReference type="PANTHER" id="PTHR30535:SF7">
    <property type="entry name" value="IRON(III) DICITRATE-BINDING PROTEIN"/>
    <property type="match status" value="1"/>
</dbReference>
<name>A0A7G7YQW7_9CORY</name>
<dbReference type="PANTHER" id="PTHR30535">
    <property type="entry name" value="VITAMIN B12-BINDING PROTEIN"/>
    <property type="match status" value="1"/>
</dbReference>
<feature type="region of interest" description="Disordered" evidence="2">
    <location>
        <begin position="1"/>
        <end position="36"/>
    </location>
</feature>
<feature type="domain" description="Fe/B12 periplasmic-binding" evidence="3">
    <location>
        <begin position="55"/>
        <end position="337"/>
    </location>
</feature>
<reference evidence="4 5" key="1">
    <citation type="submission" date="2019-12" db="EMBL/GenBank/DDBJ databases">
        <title>Corynebacterium sp. nov., isolated from feces of the Anser Albifrons in China.</title>
        <authorList>
            <person name="Liu Q."/>
        </authorList>
    </citation>
    <scope>NUCLEOTIDE SEQUENCE [LARGE SCALE GENOMIC DNA]</scope>
    <source>
        <strain evidence="4 5">23H37-10</strain>
    </source>
</reference>
<dbReference type="SUPFAM" id="SSF53807">
    <property type="entry name" value="Helical backbone' metal receptor"/>
    <property type="match status" value="1"/>
</dbReference>
<evidence type="ECO:0000256" key="2">
    <source>
        <dbReference type="SAM" id="MobiDB-lite"/>
    </source>
</evidence>
<comment type="similarity">
    <text evidence="1">Belongs to the bacterial solute-binding protein 8 family.</text>
</comment>
<evidence type="ECO:0000313" key="4">
    <source>
        <dbReference type="EMBL" id="QNH96887.1"/>
    </source>
</evidence>
<dbReference type="KEGG" id="cans:GP473_02670"/>
<gene>
    <name evidence="4" type="ORF">GP473_02670</name>
</gene>
<proteinExistence type="inferred from homology"/>
<feature type="compositionally biased region" description="Low complexity" evidence="2">
    <location>
        <begin position="11"/>
        <end position="28"/>
    </location>
</feature>
<dbReference type="PROSITE" id="PS50983">
    <property type="entry name" value="FE_B12_PBP"/>
    <property type="match status" value="1"/>
</dbReference>
<keyword evidence="5" id="KW-1185">Reference proteome</keyword>
<dbReference type="AlphaFoldDB" id="A0A7G7YQW7"/>
<dbReference type="InterPro" id="IPR050902">
    <property type="entry name" value="ABC_Transporter_SBP"/>
</dbReference>
<dbReference type="Proteomes" id="UP000515275">
    <property type="component" value="Chromosome"/>
</dbReference>
<dbReference type="InterPro" id="IPR002491">
    <property type="entry name" value="ABC_transptr_periplasmic_BD"/>
</dbReference>
<evidence type="ECO:0000313" key="5">
    <source>
        <dbReference type="Proteomes" id="UP000515275"/>
    </source>
</evidence>
<organism evidence="4 5">
    <name type="scientific">Corynebacterium anserum</name>
    <dbReference type="NCBI Taxonomy" id="2684406"/>
    <lineage>
        <taxon>Bacteria</taxon>
        <taxon>Bacillati</taxon>
        <taxon>Actinomycetota</taxon>
        <taxon>Actinomycetes</taxon>
        <taxon>Mycobacteriales</taxon>
        <taxon>Corynebacteriaceae</taxon>
        <taxon>Corynebacterium</taxon>
    </lineage>
</organism>
<evidence type="ECO:0000259" key="3">
    <source>
        <dbReference type="PROSITE" id="PS50983"/>
    </source>
</evidence>
<protein>
    <submittedName>
        <fullName evidence="4">ABC transporter substrate-binding protein</fullName>
    </submittedName>
</protein>
<sequence length="337" mass="37022">MLLSACGESEPVPAIDAPSSSAASAPAATPEGTTHYPLTVDNCGKEFTFDKAPERVVSLDQGMTEIMLSLGLQDRMVGTASWTDPVLPQLEQANAQVERLSDNAPTYEAVMDKDPDFVVASFGRHYKQEGGVATRERFGETDIPAVLSYTDCEGPLMINGGGTRTRSLTADKIYKDVEVIAQIFDVQERGQRLIDDLKKRVDRAHSAIHSHGESVGYWFADTKTPYFAGGYGFGNVLSENSGMKNIFADEKDDWIASTWENVLDKNPDILVLGDLERNRFPGDKLADKKEFLSTDPVASQMNAVKEHKYIALHGAELNPSIRFADALEKIATYLDQH</sequence>
<dbReference type="Gene3D" id="3.40.50.1980">
    <property type="entry name" value="Nitrogenase molybdenum iron protein domain"/>
    <property type="match status" value="2"/>
</dbReference>
<accession>A0A7G7YQW7</accession>
<evidence type="ECO:0000256" key="1">
    <source>
        <dbReference type="ARBA" id="ARBA00008814"/>
    </source>
</evidence>
<dbReference type="Pfam" id="PF01497">
    <property type="entry name" value="Peripla_BP_2"/>
    <property type="match status" value="1"/>
</dbReference>
<dbReference type="EMBL" id="CP046883">
    <property type="protein sequence ID" value="QNH96887.1"/>
    <property type="molecule type" value="Genomic_DNA"/>
</dbReference>